<evidence type="ECO:0000313" key="2">
    <source>
        <dbReference type="Proteomes" id="UP000823786"/>
    </source>
</evidence>
<evidence type="ECO:0000313" key="1">
    <source>
        <dbReference type="EMBL" id="MBP1857958.1"/>
    </source>
</evidence>
<reference evidence="1 2" key="1">
    <citation type="submission" date="2021-03" db="EMBL/GenBank/DDBJ databases">
        <title>Genomic Encyclopedia of Type Strains, Phase IV (KMG-IV): sequencing the most valuable type-strain genomes for metagenomic binning, comparative biology and taxonomic classification.</title>
        <authorList>
            <person name="Goeker M."/>
        </authorList>
    </citation>
    <scope>NUCLEOTIDE SEQUENCE [LARGE SCALE GENOMIC DNA]</scope>
    <source>
        <strain evidence="1 2">DSM 26427</strain>
    </source>
</reference>
<name>A0ABS4EJ41_9HYPH</name>
<comment type="caution">
    <text evidence="1">The sequence shown here is derived from an EMBL/GenBank/DDBJ whole genome shotgun (WGS) entry which is preliminary data.</text>
</comment>
<sequence length="53" mass="6095">MISVSICARRKGEMSTRPRPCISRNSGVDQCRENCKGRENRLNIAFANLRSRR</sequence>
<organism evidence="1 2">
    <name type="scientific">Rhizobium herbae</name>
    <dbReference type="NCBI Taxonomy" id="508661"/>
    <lineage>
        <taxon>Bacteria</taxon>
        <taxon>Pseudomonadati</taxon>
        <taxon>Pseudomonadota</taxon>
        <taxon>Alphaproteobacteria</taxon>
        <taxon>Hyphomicrobiales</taxon>
        <taxon>Rhizobiaceae</taxon>
        <taxon>Rhizobium/Agrobacterium group</taxon>
        <taxon>Rhizobium</taxon>
    </lineage>
</organism>
<gene>
    <name evidence="1" type="ORF">J2Z75_001454</name>
</gene>
<dbReference type="EMBL" id="JAGGJV010000002">
    <property type="protein sequence ID" value="MBP1857958.1"/>
    <property type="molecule type" value="Genomic_DNA"/>
</dbReference>
<proteinExistence type="predicted"/>
<dbReference type="Proteomes" id="UP000823786">
    <property type="component" value="Unassembled WGS sequence"/>
</dbReference>
<protein>
    <submittedName>
        <fullName evidence="1">Uncharacterized protein</fullName>
    </submittedName>
</protein>
<accession>A0ABS4EJ41</accession>
<keyword evidence="2" id="KW-1185">Reference proteome</keyword>